<dbReference type="EMBL" id="BK015031">
    <property type="protein sequence ID" value="DAD87928.1"/>
    <property type="molecule type" value="Genomic_DNA"/>
</dbReference>
<protein>
    <submittedName>
        <fullName evidence="2">DNA pilot protein VP2</fullName>
    </submittedName>
</protein>
<keyword evidence="1" id="KW-0175">Coiled coil</keyword>
<evidence type="ECO:0000256" key="1">
    <source>
        <dbReference type="SAM" id="Coils"/>
    </source>
</evidence>
<organism evidence="2">
    <name type="scientific">Microviridae sp. ctfJJ5</name>
    <dbReference type="NCBI Taxonomy" id="2826739"/>
    <lineage>
        <taxon>Viruses</taxon>
        <taxon>Monodnaviria</taxon>
        <taxon>Sangervirae</taxon>
        <taxon>Phixviricota</taxon>
        <taxon>Malgrandaviricetes</taxon>
        <taxon>Petitvirales</taxon>
        <taxon>Microviridae</taxon>
    </lineage>
</organism>
<accession>A0A8S5N0C2</accession>
<evidence type="ECO:0000313" key="2">
    <source>
        <dbReference type="EMBL" id="DAD87928.1"/>
    </source>
</evidence>
<name>A0A8S5N0C2_9VIRU</name>
<sequence length="383" mass="41999">MPSVGKGAAAGATIGSAISPGLGTVIGGIGGAAISAIGSFFGNKSNRKQSAEAFERESKFAREERLAQQQWIEQMYEKNNSYNSPAAQMQRLQDAGLNPDLMYSRGDVGNATAPEAPAQAPTPRFNVIPTNTYGQTAQIAADAGLKSAQARLADSQSKKTDTEESLLTADYLLRKARTESDIELNNSTIYVNHELGQLNHAEAEVAAKKLQEIDVSMSEARERINTLKAQQSQIDENIVQLKFDRYLRSKEFELLCKKTYQDMKESNSRINLNSAEVQDMMATQLARVMNLNASTYMQKKQGMLASEQTITELYKQTGIDISNQHAKFNFEQAKTWDSTERFTNVATTWINSLSFAVGQFASATSSLSKGGFLGHTMSPIGFR</sequence>
<proteinExistence type="predicted"/>
<reference evidence="2" key="1">
    <citation type="journal article" date="2021" name="Proc. Natl. Acad. Sci. U.S.A.">
        <title>A Catalog of Tens of Thousands of Viruses from Human Metagenomes Reveals Hidden Associations with Chronic Diseases.</title>
        <authorList>
            <person name="Tisza M.J."/>
            <person name="Buck C.B."/>
        </authorList>
    </citation>
    <scope>NUCLEOTIDE SEQUENCE</scope>
    <source>
        <strain evidence="2">CtfJJ5</strain>
    </source>
</reference>
<feature type="coiled-coil region" evidence="1">
    <location>
        <begin position="210"/>
        <end position="237"/>
    </location>
</feature>